<name>A0ABQ8V2N9_9AGAR</name>
<comment type="caution">
    <text evidence="1">The sequence shown here is derived from an EMBL/GenBank/DDBJ whole genome shotgun (WGS) entry which is preliminary data.</text>
</comment>
<organism evidence="1 2">
    <name type="scientific">Lentinula lateritia</name>
    <dbReference type="NCBI Taxonomy" id="40482"/>
    <lineage>
        <taxon>Eukaryota</taxon>
        <taxon>Fungi</taxon>
        <taxon>Dikarya</taxon>
        <taxon>Basidiomycota</taxon>
        <taxon>Agaricomycotina</taxon>
        <taxon>Agaricomycetes</taxon>
        <taxon>Agaricomycetidae</taxon>
        <taxon>Agaricales</taxon>
        <taxon>Marasmiineae</taxon>
        <taxon>Omphalotaceae</taxon>
        <taxon>Lentinula</taxon>
    </lineage>
</organism>
<sequence>MILKNMNENLSDGSRANDWKDVRGLMSLSKIWWLTGREILFRTRVVGSKRQIRKLSDFTRASNGMYRKMWKVSIYNVSESNWKRLGEESAWWTDPWMLAALKNLDLSGIEEVRVCGGSCESDGSDVHRSLDPLYTMFQRMPLLYRVDCTNSNFHTDHAHQLISMAQFVVPVAEEGEREVSFGGFQKPDLTIDPICPLKLRPRKLNCTGALSNQLGASFAIDCHMVKEVVLTVGGIFDLESIETGIEYFDGLEKMENNIYPMIDPLANLKELTITVFTKTWASLTGAGYLLALLIYPMEWDSLAILHLKMTPMQNRSVTKELQNSVQWEQLGEFLMDRPRFPCLSTVEIDIVRDVQDVLPWSNEGGEDNEDVLGLVEIAARERVTRQVILDGLQVVKMARGLDVSVNFEREKIFGV</sequence>
<proteinExistence type="predicted"/>
<evidence type="ECO:0008006" key="3">
    <source>
        <dbReference type="Google" id="ProtNLM"/>
    </source>
</evidence>
<dbReference type="Proteomes" id="UP001150217">
    <property type="component" value="Unassembled WGS sequence"/>
</dbReference>
<evidence type="ECO:0000313" key="1">
    <source>
        <dbReference type="EMBL" id="KAJ4469643.1"/>
    </source>
</evidence>
<keyword evidence="2" id="KW-1185">Reference proteome</keyword>
<dbReference type="EMBL" id="JANVFT010000095">
    <property type="protein sequence ID" value="KAJ4469643.1"/>
    <property type="molecule type" value="Genomic_DNA"/>
</dbReference>
<gene>
    <name evidence="1" type="ORF">C8R41DRAFT_925093</name>
</gene>
<accession>A0ABQ8V2N9</accession>
<protein>
    <recommendedName>
        <fullName evidence="3">F-box domain-containing protein</fullName>
    </recommendedName>
</protein>
<evidence type="ECO:0000313" key="2">
    <source>
        <dbReference type="Proteomes" id="UP001150217"/>
    </source>
</evidence>
<reference evidence="1" key="1">
    <citation type="submission" date="2022-08" db="EMBL/GenBank/DDBJ databases">
        <title>A Global Phylogenomic Analysis of the Shiitake Genus Lentinula.</title>
        <authorList>
            <consortium name="DOE Joint Genome Institute"/>
            <person name="Sierra-Patev S."/>
            <person name="Min B."/>
            <person name="Naranjo-Ortiz M."/>
            <person name="Looney B."/>
            <person name="Konkel Z."/>
            <person name="Slot J.C."/>
            <person name="Sakamoto Y."/>
            <person name="Steenwyk J.L."/>
            <person name="Rokas A."/>
            <person name="Carro J."/>
            <person name="Camarero S."/>
            <person name="Ferreira P."/>
            <person name="Molpeceres G."/>
            <person name="Ruiz-Duenas F.J."/>
            <person name="Serrano A."/>
            <person name="Henrissat B."/>
            <person name="Drula E."/>
            <person name="Hughes K.W."/>
            <person name="Mata J.L."/>
            <person name="Ishikawa N.K."/>
            <person name="Vargas-Isla R."/>
            <person name="Ushijima S."/>
            <person name="Smith C.A."/>
            <person name="Ahrendt S."/>
            <person name="Andreopoulos W."/>
            <person name="He G."/>
            <person name="Labutti K."/>
            <person name="Lipzen A."/>
            <person name="Ng V."/>
            <person name="Riley R."/>
            <person name="Sandor L."/>
            <person name="Barry K."/>
            <person name="Martinez A.T."/>
            <person name="Xiao Y."/>
            <person name="Gibbons J.G."/>
            <person name="Terashima K."/>
            <person name="Grigoriev I.V."/>
            <person name="Hibbett D.S."/>
        </authorList>
    </citation>
    <scope>NUCLEOTIDE SEQUENCE</scope>
    <source>
        <strain evidence="1">RHP3577 ss4</strain>
    </source>
</reference>